<accession>A0AAE0EFD8</accession>
<dbReference type="EMBL" id="JANJYJ010000002">
    <property type="protein sequence ID" value="KAK3226311.1"/>
    <property type="molecule type" value="Genomic_DNA"/>
</dbReference>
<dbReference type="PROSITE" id="PS00626">
    <property type="entry name" value="RCC1_2"/>
    <property type="match status" value="1"/>
</dbReference>
<proteinExistence type="predicted"/>
<dbReference type="AlphaFoldDB" id="A0AAE0EFD8"/>
<evidence type="ECO:0000313" key="3">
    <source>
        <dbReference type="Proteomes" id="UP001281410"/>
    </source>
</evidence>
<dbReference type="Proteomes" id="UP001281410">
    <property type="component" value="Unassembled WGS sequence"/>
</dbReference>
<sequence>MKIEIFTVIPMSQPPNITDGAVSLPDNKKTGEEVVKRRKISSAKEEPENSSSGDEFFTLSPYRVTLSPGVRITTVAAGGRHTLVLSGKSDVSWVSQHKQL</sequence>
<dbReference type="InterPro" id="IPR000408">
    <property type="entry name" value="Reg_chr_condens"/>
</dbReference>
<name>A0AAE0EFD8_9ROSI</name>
<keyword evidence="3" id="KW-1185">Reference proteome</keyword>
<feature type="compositionally biased region" description="Basic and acidic residues" evidence="1">
    <location>
        <begin position="26"/>
        <end position="35"/>
    </location>
</feature>
<reference evidence="2" key="1">
    <citation type="journal article" date="2023" name="Plant J.">
        <title>Genome sequences and population genomics provide insights into the demographic history, inbreeding, and mutation load of two 'living fossil' tree species of Dipteronia.</title>
        <authorList>
            <person name="Feng Y."/>
            <person name="Comes H.P."/>
            <person name="Chen J."/>
            <person name="Zhu S."/>
            <person name="Lu R."/>
            <person name="Zhang X."/>
            <person name="Li P."/>
            <person name="Qiu J."/>
            <person name="Olsen K.M."/>
            <person name="Qiu Y."/>
        </authorList>
    </citation>
    <scope>NUCLEOTIDE SEQUENCE</scope>
    <source>
        <strain evidence="2">NBL</strain>
    </source>
</reference>
<protein>
    <submittedName>
        <fullName evidence="2">Uncharacterized protein</fullName>
    </submittedName>
</protein>
<organism evidence="2 3">
    <name type="scientific">Dipteronia sinensis</name>
    <dbReference type="NCBI Taxonomy" id="43782"/>
    <lineage>
        <taxon>Eukaryota</taxon>
        <taxon>Viridiplantae</taxon>
        <taxon>Streptophyta</taxon>
        <taxon>Embryophyta</taxon>
        <taxon>Tracheophyta</taxon>
        <taxon>Spermatophyta</taxon>
        <taxon>Magnoliopsida</taxon>
        <taxon>eudicotyledons</taxon>
        <taxon>Gunneridae</taxon>
        <taxon>Pentapetalae</taxon>
        <taxon>rosids</taxon>
        <taxon>malvids</taxon>
        <taxon>Sapindales</taxon>
        <taxon>Sapindaceae</taxon>
        <taxon>Hippocastanoideae</taxon>
        <taxon>Acereae</taxon>
        <taxon>Dipteronia</taxon>
    </lineage>
</organism>
<gene>
    <name evidence="2" type="ORF">Dsin_006173</name>
</gene>
<evidence type="ECO:0000313" key="2">
    <source>
        <dbReference type="EMBL" id="KAK3226311.1"/>
    </source>
</evidence>
<evidence type="ECO:0000256" key="1">
    <source>
        <dbReference type="SAM" id="MobiDB-lite"/>
    </source>
</evidence>
<feature type="region of interest" description="Disordered" evidence="1">
    <location>
        <begin position="17"/>
        <end position="55"/>
    </location>
</feature>
<comment type="caution">
    <text evidence="2">The sequence shown here is derived from an EMBL/GenBank/DDBJ whole genome shotgun (WGS) entry which is preliminary data.</text>
</comment>